<protein>
    <recommendedName>
        <fullName evidence="3">DUF4868 domain-containing protein</fullName>
    </recommendedName>
</protein>
<evidence type="ECO:0008006" key="3">
    <source>
        <dbReference type="Google" id="ProtNLM"/>
    </source>
</evidence>
<organism evidence="1 2">
    <name type="scientific">Natronoarchaeum mannanilyticum</name>
    <dbReference type="NCBI Taxonomy" id="926360"/>
    <lineage>
        <taxon>Archaea</taxon>
        <taxon>Methanobacteriati</taxon>
        <taxon>Methanobacteriota</taxon>
        <taxon>Stenosarchaea group</taxon>
        <taxon>Halobacteria</taxon>
        <taxon>Halobacteriales</taxon>
        <taxon>Natronoarchaeaceae</taxon>
    </lineage>
</organism>
<name>A0AAV3TC79_9EURY</name>
<comment type="caution">
    <text evidence="1">The sequence shown here is derived from an EMBL/GenBank/DDBJ whole genome shotgun (WGS) entry which is preliminary data.</text>
</comment>
<gene>
    <name evidence="1" type="ORF">GCM10009020_25080</name>
</gene>
<dbReference type="RefSeq" id="WP_343774380.1">
    <property type="nucleotide sequence ID" value="NZ_BAAADV010000005.1"/>
</dbReference>
<reference evidence="1 2" key="1">
    <citation type="journal article" date="2019" name="Int. J. Syst. Evol. Microbiol.">
        <title>The Global Catalogue of Microorganisms (GCM) 10K type strain sequencing project: providing services to taxonomists for standard genome sequencing and annotation.</title>
        <authorList>
            <consortium name="The Broad Institute Genomics Platform"/>
            <consortium name="The Broad Institute Genome Sequencing Center for Infectious Disease"/>
            <person name="Wu L."/>
            <person name="Ma J."/>
        </authorList>
    </citation>
    <scope>NUCLEOTIDE SEQUENCE [LARGE SCALE GENOMIC DNA]</scope>
    <source>
        <strain evidence="1 2">JCM 16328</strain>
    </source>
</reference>
<sequence>MSLNLNPIEKLKEAREYAEGNTEAEFLLVRERNGSPQVGKLPIGKTVQQEIADNFAQDLTTHIDNLREGDTRTRPLDVANTISEESIIQCAPVSDLPNSELFQILVSRDHHGSTTYTEDPKPDFQLIRISEPDGKILAGVQSYSGVELVDTTKKLSLQYSGKEYERFKGDMLVIKPGVNAVYYDGWLFVISPKSFESMFNMREEYEKRAKEAIDGFEDAGIRFADKEKTTNWLLGHINMLRGMYEIYDAEIHQQATPSQIETMIKNYELNERFSLSYVRQNGEIELDVAEYVHTWKLLKLLSGKYAEDNIMGTQWEIDSGQRL</sequence>
<evidence type="ECO:0000313" key="2">
    <source>
        <dbReference type="Proteomes" id="UP001500420"/>
    </source>
</evidence>
<dbReference type="AlphaFoldDB" id="A0AAV3TC79"/>
<accession>A0AAV3TC79</accession>
<keyword evidence="2" id="KW-1185">Reference proteome</keyword>
<evidence type="ECO:0000313" key="1">
    <source>
        <dbReference type="EMBL" id="GAA0676240.1"/>
    </source>
</evidence>
<proteinExistence type="predicted"/>
<dbReference type="EMBL" id="BAAADV010000005">
    <property type="protein sequence ID" value="GAA0676240.1"/>
    <property type="molecule type" value="Genomic_DNA"/>
</dbReference>
<dbReference type="Pfam" id="PF16162">
    <property type="entry name" value="KwaB"/>
    <property type="match status" value="1"/>
</dbReference>
<dbReference type="Proteomes" id="UP001500420">
    <property type="component" value="Unassembled WGS sequence"/>
</dbReference>
<dbReference type="InterPro" id="IPR032359">
    <property type="entry name" value="KwaB-like"/>
</dbReference>